<proteinExistence type="predicted"/>
<dbReference type="Gene3D" id="2.60.120.330">
    <property type="entry name" value="B-lactam Antibiotic, Isopenicillin N Synthase, Chain"/>
    <property type="match status" value="1"/>
</dbReference>
<dbReference type="AlphaFoldDB" id="A0A9P4MFC6"/>
<evidence type="ECO:0000313" key="2">
    <source>
        <dbReference type="Proteomes" id="UP000799439"/>
    </source>
</evidence>
<dbReference type="EMBL" id="ML996086">
    <property type="protein sequence ID" value="KAF2152220.1"/>
    <property type="molecule type" value="Genomic_DNA"/>
</dbReference>
<dbReference type="SUPFAM" id="SSF51197">
    <property type="entry name" value="Clavaminate synthase-like"/>
    <property type="match status" value="1"/>
</dbReference>
<organism evidence="1 2">
    <name type="scientific">Myriangium duriaei CBS 260.36</name>
    <dbReference type="NCBI Taxonomy" id="1168546"/>
    <lineage>
        <taxon>Eukaryota</taxon>
        <taxon>Fungi</taxon>
        <taxon>Dikarya</taxon>
        <taxon>Ascomycota</taxon>
        <taxon>Pezizomycotina</taxon>
        <taxon>Dothideomycetes</taxon>
        <taxon>Dothideomycetidae</taxon>
        <taxon>Myriangiales</taxon>
        <taxon>Myriangiaceae</taxon>
        <taxon>Myriangium</taxon>
    </lineage>
</organism>
<dbReference type="PANTHER" id="PTHR30613:SF1">
    <property type="entry name" value="DUF1479 DOMAIN PROTEIN (AFU_ORTHOLOGUE AFUA_5G09280)"/>
    <property type="match status" value="1"/>
</dbReference>
<protein>
    <submittedName>
        <fullName evidence="1">DUF1479 domain protein</fullName>
    </submittedName>
</protein>
<dbReference type="InterPro" id="IPR010856">
    <property type="entry name" value="Gig2-like"/>
</dbReference>
<name>A0A9P4MFC6_9PEZI</name>
<dbReference type="InterPro" id="IPR027443">
    <property type="entry name" value="IPNS-like_sf"/>
</dbReference>
<dbReference type="Pfam" id="PF07350">
    <property type="entry name" value="Gig2-like"/>
    <property type="match status" value="1"/>
</dbReference>
<keyword evidence="2" id="KW-1185">Reference proteome</keyword>
<dbReference type="OrthoDB" id="8249012at2759"/>
<accession>A0A9P4MFC6</accession>
<reference evidence="1" key="1">
    <citation type="journal article" date="2020" name="Stud. Mycol.">
        <title>101 Dothideomycetes genomes: a test case for predicting lifestyles and emergence of pathogens.</title>
        <authorList>
            <person name="Haridas S."/>
            <person name="Albert R."/>
            <person name="Binder M."/>
            <person name="Bloem J."/>
            <person name="Labutti K."/>
            <person name="Salamov A."/>
            <person name="Andreopoulos B."/>
            <person name="Baker S."/>
            <person name="Barry K."/>
            <person name="Bills G."/>
            <person name="Bluhm B."/>
            <person name="Cannon C."/>
            <person name="Castanera R."/>
            <person name="Culley D."/>
            <person name="Daum C."/>
            <person name="Ezra D."/>
            <person name="Gonzalez J."/>
            <person name="Henrissat B."/>
            <person name="Kuo A."/>
            <person name="Liang C."/>
            <person name="Lipzen A."/>
            <person name="Lutzoni F."/>
            <person name="Magnuson J."/>
            <person name="Mondo S."/>
            <person name="Nolan M."/>
            <person name="Ohm R."/>
            <person name="Pangilinan J."/>
            <person name="Park H.-J."/>
            <person name="Ramirez L."/>
            <person name="Alfaro M."/>
            <person name="Sun H."/>
            <person name="Tritt A."/>
            <person name="Yoshinaga Y."/>
            <person name="Zwiers L.-H."/>
            <person name="Turgeon B."/>
            <person name="Goodwin S."/>
            <person name="Spatafora J."/>
            <person name="Crous P."/>
            <person name="Grigoriev I."/>
        </authorList>
    </citation>
    <scope>NUCLEOTIDE SEQUENCE</scope>
    <source>
        <strain evidence="1">CBS 260.36</strain>
    </source>
</reference>
<dbReference type="PANTHER" id="PTHR30613">
    <property type="entry name" value="UNCHARACTERIZED PROTEIN YBIU-RELATED"/>
    <property type="match status" value="1"/>
</dbReference>
<gene>
    <name evidence="1" type="ORF">K461DRAFT_226070</name>
</gene>
<evidence type="ECO:0000313" key="1">
    <source>
        <dbReference type="EMBL" id="KAF2152220.1"/>
    </source>
</evidence>
<dbReference type="Proteomes" id="UP000799439">
    <property type="component" value="Unassembled WGS sequence"/>
</dbReference>
<comment type="caution">
    <text evidence="1">The sequence shown here is derived from an EMBL/GenBank/DDBJ whole genome shotgun (WGS) entry which is preliminary data.</text>
</comment>
<sequence>MLTTTRAARSCRLLSQRCYATTAKVKPSKQEGDISSVFVSLSGGASPELAERYANVKSALVRGKEKQISNSWKRLLEELQHEKTLVRAKGPSIIPQIPFSELDHPSEAFIRELKHRGVAVVRGVIDEREARAYKEQVEDYVRANPWTKAFPSHDPQVFELYWSAPQIAARSHPNLLQTQRFLMGMWHSKDPTALISTARPLTYADRLRIRKPGDSGFALGPHIDGGSVERWEPDGYGRGSVYEKIWEGNWEQYDPWEASCRVPVNSDLYNGAGACSMFRMFQGWLSMSHTNPGEGTLMVNPLLQMSTAYLLLRPFFEPVQKPQSLMAGQHDSSFLDASNWRMKDLDKMTPELQGANPGHAQELNQVLHPHLDLQNTMVHVPSIRPGDFVVWHCDSIHAVDKIHAGKTDSSVMYIPVCPTTEANAAYIARQRETLYKGLPGPDFPGGKGESEHTGRPTEAYLRTHCSNDALQSLGLERLNEMDWQNTIGARKVLQKANATLGYA</sequence>